<dbReference type="RefSeq" id="WP_013080514.1">
    <property type="nucleotide sequence ID" value="NZ_CP027850.1"/>
</dbReference>
<evidence type="ECO:0000313" key="2">
    <source>
        <dbReference type="Proteomes" id="UP000240527"/>
    </source>
</evidence>
<protein>
    <submittedName>
        <fullName evidence="1">Uncharacterized protein</fullName>
    </submittedName>
</protein>
<organism evidence="1 2">
    <name type="scientific">Caulobacter segnis</name>
    <dbReference type="NCBI Taxonomy" id="88688"/>
    <lineage>
        <taxon>Bacteria</taxon>
        <taxon>Pseudomonadati</taxon>
        <taxon>Pseudomonadota</taxon>
        <taxon>Alphaproteobacteria</taxon>
        <taxon>Caulobacterales</taxon>
        <taxon>Caulobacteraceae</taxon>
        <taxon>Caulobacter</taxon>
    </lineage>
</organism>
<dbReference type="Proteomes" id="UP000240527">
    <property type="component" value="Chromosome"/>
</dbReference>
<proteinExistence type="predicted"/>
<reference evidence="1 2" key="1">
    <citation type="journal article" date="2015" name="Biotechnol. Bioeng.">
        <title>Genome sequence and phenotypic characterization of Caulobacter segnis.</title>
        <authorList>
            <person name="Patel S."/>
            <person name="Fletcher B."/>
            <person name="Scott D.C."/>
            <person name="Ely B."/>
        </authorList>
    </citation>
    <scope>NUCLEOTIDE SEQUENCE [LARGE SCALE GENOMIC DNA]</scope>
    <source>
        <strain evidence="1 2">TK0059</strain>
    </source>
</reference>
<keyword evidence="2" id="KW-1185">Reference proteome</keyword>
<accession>A0ABM6TJV0</accession>
<sequence>MRKLLALVVAPLAAAPTLYLAFITGTVIDRGYAWGVMDWNSNGRTELHEVIAATDIIPHKTIRGGQRCTSYFHYSRATLLRTDCEARA</sequence>
<dbReference type="EMBL" id="CP027850">
    <property type="protein sequence ID" value="AVQ03499.1"/>
    <property type="molecule type" value="Genomic_DNA"/>
</dbReference>
<evidence type="ECO:0000313" key="1">
    <source>
        <dbReference type="EMBL" id="AVQ03499.1"/>
    </source>
</evidence>
<gene>
    <name evidence="1" type="ORF">B7G68_17600</name>
</gene>
<name>A0ABM6TJV0_9CAUL</name>